<dbReference type="InterPro" id="IPR016181">
    <property type="entry name" value="Acyl_CoA_acyltransferase"/>
</dbReference>
<organism evidence="13 14">
    <name type="scientific">Siminovitchia acidinfaciens</name>
    <dbReference type="NCBI Taxonomy" id="2321395"/>
    <lineage>
        <taxon>Bacteria</taxon>
        <taxon>Bacillati</taxon>
        <taxon>Bacillota</taxon>
        <taxon>Bacilli</taxon>
        <taxon>Bacillales</taxon>
        <taxon>Bacillaceae</taxon>
        <taxon>Siminovitchia</taxon>
    </lineage>
</organism>
<dbReference type="EMBL" id="QYTV02000008">
    <property type="protein sequence ID" value="RST72552.1"/>
    <property type="molecule type" value="Genomic_DNA"/>
</dbReference>
<evidence type="ECO:0000256" key="8">
    <source>
        <dbReference type="ARBA" id="ARBA00039074"/>
    </source>
</evidence>
<sequence>MLKGKKILVILVTFEEEKNMTQFEIINNPSTWNVKLKNFRGIDCYYSYEYGNLFAKKENGRLFSAYFENNQTKIFYPFIKRIVPFGNGDLYDIVTPYGYGGPFIEGCEESITEFYKYFSDYCEMNHIITETIRFHPLYNNHRWFRNIIDVEYIKQTTAADLTISLEEIRQNYSNMNKRNIRKAIKNNISCFVAENNLENISKFVQMYNETMIKNNAADYYFFDENYFIEQMQDTNLGKTYLLFAKYNNDIIAGTIVIVGQEFSHYHLGASKSSFLALKPNNLMFDFMIEFSKSKGVKLLHLGGGYEENDGLFKFKSAFTNNNNFEYYIGKKVHNTREYNKITNDLNKLYDVQENYFPIYRGKIKKKQFV</sequence>
<dbReference type="GO" id="GO:0005737">
    <property type="term" value="C:cytoplasm"/>
    <property type="evidence" value="ECO:0007669"/>
    <property type="project" value="UniProtKB-SubCell"/>
</dbReference>
<dbReference type="GO" id="GO:0016755">
    <property type="term" value="F:aminoacyltransferase activity"/>
    <property type="evidence" value="ECO:0007669"/>
    <property type="project" value="InterPro"/>
</dbReference>
<gene>
    <name evidence="13" type="ORF">D4T97_015970</name>
</gene>
<accession>A0A429XW01</accession>
<feature type="domain" description="BioF2-like acetyltransferase" evidence="12">
    <location>
        <begin position="180"/>
        <end position="307"/>
    </location>
</feature>
<dbReference type="PANTHER" id="PTHR36174">
    <property type="entry name" value="LIPID II:GLYCINE GLYCYLTRANSFERASE"/>
    <property type="match status" value="1"/>
</dbReference>
<dbReference type="GO" id="GO:0008360">
    <property type="term" value="P:regulation of cell shape"/>
    <property type="evidence" value="ECO:0007669"/>
    <property type="project" value="UniProtKB-KW"/>
</dbReference>
<dbReference type="InterPro" id="IPR050644">
    <property type="entry name" value="PG_Glycine_Bridge_Synth"/>
</dbReference>
<evidence type="ECO:0000256" key="2">
    <source>
        <dbReference type="ARBA" id="ARBA00009943"/>
    </source>
</evidence>
<evidence type="ECO:0000313" key="13">
    <source>
        <dbReference type="EMBL" id="RST72552.1"/>
    </source>
</evidence>
<comment type="catalytic activity">
    <reaction evidence="11">
        <text>beta-D-GlcNAc-(1-&gt;4)-Mur2Ac(oyl-L-Ala-D-isoglutaminyl-L-Lys-D-Ala-D-Ala)-di-trans,octa-cis-undecaprenyl diphosphate + glycyl-tRNA(Gly) = beta-D-GlcNAc-(1-&gt;4)-Mur2Ac(oyl-L-Ala-D-isoglutaminyl-L-Lys-(N(6)-Gly)-D-Ala-D-Ala)-di-trans,octa-cis-undecaprenyl diphosphate + tRNA(Gly) + H(+)</text>
        <dbReference type="Rhea" id="RHEA:30435"/>
        <dbReference type="Rhea" id="RHEA-COMP:9664"/>
        <dbReference type="Rhea" id="RHEA-COMP:9683"/>
        <dbReference type="ChEBI" id="CHEBI:15378"/>
        <dbReference type="ChEBI" id="CHEBI:62233"/>
        <dbReference type="ChEBI" id="CHEBI:62234"/>
        <dbReference type="ChEBI" id="CHEBI:78442"/>
        <dbReference type="ChEBI" id="CHEBI:78522"/>
        <dbReference type="EC" id="2.3.2.16"/>
    </reaction>
</comment>
<evidence type="ECO:0000259" key="12">
    <source>
        <dbReference type="Pfam" id="PF13480"/>
    </source>
</evidence>
<dbReference type="AlphaFoldDB" id="A0A429XW01"/>
<evidence type="ECO:0000256" key="10">
    <source>
        <dbReference type="ARBA" id="ARBA00042933"/>
    </source>
</evidence>
<dbReference type="GO" id="GO:0009252">
    <property type="term" value="P:peptidoglycan biosynthetic process"/>
    <property type="evidence" value="ECO:0007669"/>
    <property type="project" value="UniProtKB-KW"/>
</dbReference>
<dbReference type="GO" id="GO:0071555">
    <property type="term" value="P:cell wall organization"/>
    <property type="evidence" value="ECO:0007669"/>
    <property type="project" value="UniProtKB-KW"/>
</dbReference>
<evidence type="ECO:0000256" key="1">
    <source>
        <dbReference type="ARBA" id="ARBA00004496"/>
    </source>
</evidence>
<reference evidence="13" key="1">
    <citation type="submission" date="2018-12" db="EMBL/GenBank/DDBJ databases">
        <authorList>
            <person name="Sun L."/>
            <person name="Chen Z."/>
        </authorList>
    </citation>
    <scope>NUCLEOTIDE SEQUENCE [LARGE SCALE GENOMIC DNA]</scope>
    <source>
        <strain evidence="13">3-2-2</strain>
    </source>
</reference>
<dbReference type="InterPro" id="IPR038740">
    <property type="entry name" value="BioF2-like_GNAT_dom"/>
</dbReference>
<dbReference type="SUPFAM" id="SSF55729">
    <property type="entry name" value="Acyl-CoA N-acyltransferases (Nat)"/>
    <property type="match status" value="1"/>
</dbReference>
<comment type="caution">
    <text evidence="13">The sequence shown here is derived from an EMBL/GenBank/DDBJ whole genome shotgun (WGS) entry which is preliminary data.</text>
</comment>
<evidence type="ECO:0000256" key="6">
    <source>
        <dbReference type="ARBA" id="ARBA00023315"/>
    </source>
</evidence>
<keyword evidence="5" id="KW-0573">Peptidoglycan synthesis</keyword>
<evidence type="ECO:0000313" key="14">
    <source>
        <dbReference type="Proteomes" id="UP000287156"/>
    </source>
</evidence>
<keyword evidence="6" id="KW-0012">Acyltransferase</keyword>
<evidence type="ECO:0000256" key="5">
    <source>
        <dbReference type="ARBA" id="ARBA00022984"/>
    </source>
</evidence>
<dbReference type="Gene3D" id="3.40.630.30">
    <property type="match status" value="1"/>
</dbReference>
<protein>
    <recommendedName>
        <fullName evidence="9">Lipid II:glycine glycyltransferase</fullName>
        <ecNumber evidence="8">2.3.2.16</ecNumber>
    </recommendedName>
    <alternativeName>
        <fullName evidence="10">Factor essential for expression of methicillin resistance X</fullName>
    </alternativeName>
</protein>
<dbReference type="PANTHER" id="PTHR36174:SF1">
    <property type="entry name" value="LIPID II:GLYCINE GLYCYLTRANSFERASE"/>
    <property type="match status" value="1"/>
</dbReference>
<proteinExistence type="inferred from homology"/>
<dbReference type="OrthoDB" id="9785911at2"/>
<keyword evidence="7" id="KW-0961">Cell wall biogenesis/degradation</keyword>
<evidence type="ECO:0000256" key="4">
    <source>
        <dbReference type="ARBA" id="ARBA00022960"/>
    </source>
</evidence>
<evidence type="ECO:0000256" key="11">
    <source>
        <dbReference type="ARBA" id="ARBA00048654"/>
    </source>
</evidence>
<dbReference type="InterPro" id="IPR003447">
    <property type="entry name" value="FEMABX"/>
</dbReference>
<comment type="subcellular location">
    <subcellularLocation>
        <location evidence="1">Cytoplasm</location>
    </subcellularLocation>
</comment>
<dbReference type="Proteomes" id="UP000287156">
    <property type="component" value="Unassembled WGS sequence"/>
</dbReference>
<evidence type="ECO:0000256" key="9">
    <source>
        <dbReference type="ARBA" id="ARBA00040679"/>
    </source>
</evidence>
<dbReference type="PROSITE" id="PS51191">
    <property type="entry name" value="FEMABX"/>
    <property type="match status" value="1"/>
</dbReference>
<dbReference type="Pfam" id="PF13480">
    <property type="entry name" value="Acetyltransf_6"/>
    <property type="match status" value="1"/>
</dbReference>
<keyword evidence="14" id="KW-1185">Reference proteome</keyword>
<comment type="similarity">
    <text evidence="2">Belongs to the FemABX family.</text>
</comment>
<dbReference type="EC" id="2.3.2.16" evidence="8"/>
<evidence type="ECO:0000256" key="3">
    <source>
        <dbReference type="ARBA" id="ARBA00022679"/>
    </source>
</evidence>
<name>A0A429XW01_9BACI</name>
<keyword evidence="4" id="KW-0133">Cell shape</keyword>
<evidence type="ECO:0000256" key="7">
    <source>
        <dbReference type="ARBA" id="ARBA00023316"/>
    </source>
</evidence>
<keyword evidence="3" id="KW-0808">Transferase</keyword>